<evidence type="ECO:0000256" key="2">
    <source>
        <dbReference type="ARBA" id="ARBA00022980"/>
    </source>
</evidence>
<dbReference type="GO" id="GO:1990904">
    <property type="term" value="C:ribonucleoprotein complex"/>
    <property type="evidence" value="ECO:0007669"/>
    <property type="project" value="UniProtKB-KW"/>
</dbReference>
<feature type="domain" description="Large ribosomal subunit protein uL15/eL18" evidence="7">
    <location>
        <begin position="92"/>
        <end position="172"/>
    </location>
</feature>
<dbReference type="PANTHER" id="PTHR12934">
    <property type="entry name" value="50S RIBOSOMAL PROTEIN L15"/>
    <property type="match status" value="1"/>
</dbReference>
<evidence type="ECO:0000256" key="1">
    <source>
        <dbReference type="ARBA" id="ARBA00007320"/>
    </source>
</evidence>
<proteinExistence type="inferred from homology"/>
<reference evidence="8 9" key="1">
    <citation type="journal article" date="2024" name="Ann. Entomol. Soc. Am.">
        <title>Genomic analyses of the southern and eastern yellowjacket wasps (Hymenoptera: Vespidae) reveal evolutionary signatures of social life.</title>
        <authorList>
            <person name="Catto M.A."/>
            <person name="Caine P.B."/>
            <person name="Orr S.E."/>
            <person name="Hunt B.G."/>
            <person name="Goodisman M.A.D."/>
        </authorList>
    </citation>
    <scope>NUCLEOTIDE SEQUENCE [LARGE SCALE GENOMIC DNA]</scope>
    <source>
        <strain evidence="8">233</strain>
        <tissue evidence="8">Head and thorax</tissue>
    </source>
</reference>
<keyword evidence="2" id="KW-0689">Ribosomal protein</keyword>
<dbReference type="InterPro" id="IPR036227">
    <property type="entry name" value="Ribosomal_uL15/eL18_sf"/>
</dbReference>
<gene>
    <name evidence="8" type="ORF">V1478_001955</name>
</gene>
<sequence length="301" mass="34394">MAKNGRDLALSMLRSLPRVALSNLRPNPGAKKPSKRGRGQHGGDKHGAGNKGSGQRQNFMRPGYETGNNPFYLRFQYEPYYKGHHLRRQYPPLSLHQLQMFIDTNRIDISKPIDLATIINTGLYNFQINWKHAGVHLTDEGADLFKAKINIEVQWASEPVIAAIERNGGVITTAYYDTNCLFALNDTEQFLCRVMKYLYDLGDPIPRRLLPPADCLEYYSSAASRGYLADPEKISQERLILSQKYGYVLPKIEDDPDYEMLTERKDPRQLFYGLEPGWVISLVDKAILKPKAQYLKEFYAS</sequence>
<dbReference type="SUPFAM" id="SSF52080">
    <property type="entry name" value="Ribosomal proteins L15p and L18e"/>
    <property type="match status" value="1"/>
</dbReference>
<name>A0ABD2BYP8_VESSQ</name>
<organism evidence="8 9">
    <name type="scientific">Vespula squamosa</name>
    <name type="common">Southern yellow jacket</name>
    <name type="synonym">Wasp</name>
    <dbReference type="NCBI Taxonomy" id="30214"/>
    <lineage>
        <taxon>Eukaryota</taxon>
        <taxon>Metazoa</taxon>
        <taxon>Ecdysozoa</taxon>
        <taxon>Arthropoda</taxon>
        <taxon>Hexapoda</taxon>
        <taxon>Insecta</taxon>
        <taxon>Pterygota</taxon>
        <taxon>Neoptera</taxon>
        <taxon>Endopterygota</taxon>
        <taxon>Hymenoptera</taxon>
        <taxon>Apocrita</taxon>
        <taxon>Aculeata</taxon>
        <taxon>Vespoidea</taxon>
        <taxon>Vespidae</taxon>
        <taxon>Vespinae</taxon>
        <taxon>Vespula</taxon>
    </lineage>
</organism>
<dbReference type="PANTHER" id="PTHR12934:SF11">
    <property type="entry name" value="LARGE RIBOSOMAL SUBUNIT PROTEIN UL15M"/>
    <property type="match status" value="1"/>
</dbReference>
<dbReference type="AlphaFoldDB" id="A0ABD2BYP8"/>
<keyword evidence="3" id="KW-0687">Ribonucleoprotein</keyword>
<feature type="region of interest" description="Disordered" evidence="6">
    <location>
        <begin position="20"/>
        <end position="65"/>
    </location>
</feature>
<evidence type="ECO:0000256" key="5">
    <source>
        <dbReference type="ARBA" id="ARBA00035423"/>
    </source>
</evidence>
<dbReference type="InterPro" id="IPR030878">
    <property type="entry name" value="Ribosomal_uL15"/>
</dbReference>
<dbReference type="HAMAP" id="MF_01341">
    <property type="entry name" value="Ribosomal_uL15"/>
    <property type="match status" value="1"/>
</dbReference>
<dbReference type="Proteomes" id="UP001607302">
    <property type="component" value="Unassembled WGS sequence"/>
</dbReference>
<protein>
    <recommendedName>
        <fullName evidence="4">Large ribosomal subunit protein uL15m</fullName>
    </recommendedName>
    <alternativeName>
        <fullName evidence="5">39S ribosomal protein L15, mitochondrial</fullName>
    </alternativeName>
</protein>
<evidence type="ECO:0000256" key="3">
    <source>
        <dbReference type="ARBA" id="ARBA00023274"/>
    </source>
</evidence>
<accession>A0ABD2BYP8</accession>
<evidence type="ECO:0000256" key="6">
    <source>
        <dbReference type="SAM" id="MobiDB-lite"/>
    </source>
</evidence>
<evidence type="ECO:0000259" key="7">
    <source>
        <dbReference type="Pfam" id="PF00828"/>
    </source>
</evidence>
<dbReference type="Pfam" id="PF00828">
    <property type="entry name" value="Ribosomal_L27A"/>
    <property type="match status" value="1"/>
</dbReference>
<comment type="caution">
    <text evidence="8">The sequence shown here is derived from an EMBL/GenBank/DDBJ whole genome shotgun (WGS) entry which is preliminary data.</text>
</comment>
<evidence type="ECO:0000313" key="8">
    <source>
        <dbReference type="EMBL" id="KAL2737869.1"/>
    </source>
</evidence>
<dbReference type="InterPro" id="IPR005749">
    <property type="entry name" value="Ribosomal_uL15_bac-type"/>
</dbReference>
<keyword evidence="9" id="KW-1185">Reference proteome</keyword>
<evidence type="ECO:0000256" key="4">
    <source>
        <dbReference type="ARBA" id="ARBA00035299"/>
    </source>
</evidence>
<dbReference type="Gene3D" id="3.100.10.10">
    <property type="match status" value="1"/>
</dbReference>
<dbReference type="InterPro" id="IPR021131">
    <property type="entry name" value="Ribosomal_uL15/eL18"/>
</dbReference>
<comment type="similarity">
    <text evidence="1">Belongs to the universal ribosomal protein uL15 family.</text>
</comment>
<evidence type="ECO:0000313" key="9">
    <source>
        <dbReference type="Proteomes" id="UP001607302"/>
    </source>
</evidence>
<dbReference type="EMBL" id="JAUDFV010000027">
    <property type="protein sequence ID" value="KAL2737869.1"/>
    <property type="molecule type" value="Genomic_DNA"/>
</dbReference>
<dbReference type="GO" id="GO:0005840">
    <property type="term" value="C:ribosome"/>
    <property type="evidence" value="ECO:0007669"/>
    <property type="project" value="UniProtKB-KW"/>
</dbReference>